<dbReference type="Proteomes" id="UP000018208">
    <property type="component" value="Unassembled WGS sequence"/>
</dbReference>
<evidence type="ECO:0000313" key="2">
    <source>
        <dbReference type="Proteomes" id="UP000018208"/>
    </source>
</evidence>
<sequence>MGCGGVQHYDGLTIQKVQVKQVKIQDNKLIILDIPNSLSSINQIKRIDNSVSYPVKFNRNTLIVEDIQDFINGDLIQFVTQ</sequence>
<proteinExistence type="predicted"/>
<evidence type="ECO:0000313" key="1">
    <source>
        <dbReference type="EMBL" id="KAH0572483.1"/>
    </source>
</evidence>
<dbReference type="KEGG" id="ssao:94298617"/>
<dbReference type="RefSeq" id="XP_067763256.1">
    <property type="nucleotide sequence ID" value="XM_067908435.1"/>
</dbReference>
<dbReference type="GeneID" id="94298617"/>
<comment type="caution">
    <text evidence="1">The sequence shown here is derived from an EMBL/GenBank/DDBJ whole genome shotgun (WGS) entry which is preliminary data.</text>
</comment>
<dbReference type="EMBL" id="AUWU02000005">
    <property type="protein sequence ID" value="KAH0572483.1"/>
    <property type="molecule type" value="Genomic_DNA"/>
</dbReference>
<dbReference type="AlphaFoldDB" id="A0A9P8LQN4"/>
<protein>
    <submittedName>
        <fullName evidence="1">Uncharacterized protein</fullName>
    </submittedName>
</protein>
<accession>A0A9P8LQN4</accession>
<gene>
    <name evidence="1" type="ORF">SS50377_24594</name>
</gene>
<name>A0A9P8LQN4_9EUKA</name>
<reference evidence="1 2" key="1">
    <citation type="journal article" date="2014" name="PLoS Genet.">
        <title>The Genome of Spironucleus salmonicida Highlights a Fish Pathogen Adapted to Fluctuating Environments.</title>
        <authorList>
            <person name="Xu F."/>
            <person name="Jerlstrom-Hultqvist J."/>
            <person name="Einarsson E."/>
            <person name="Astvaldsson A."/>
            <person name="Svard S.G."/>
            <person name="Andersson J.O."/>
        </authorList>
    </citation>
    <scope>NUCLEOTIDE SEQUENCE [LARGE SCALE GENOMIC DNA]</scope>
    <source>
        <strain evidence="1 2">ATCC 50377</strain>
    </source>
</reference>
<keyword evidence="2" id="KW-1185">Reference proteome</keyword>
<organism evidence="1 2">
    <name type="scientific">Spironucleus salmonicida</name>
    <dbReference type="NCBI Taxonomy" id="348837"/>
    <lineage>
        <taxon>Eukaryota</taxon>
        <taxon>Metamonada</taxon>
        <taxon>Diplomonadida</taxon>
        <taxon>Hexamitidae</taxon>
        <taxon>Hexamitinae</taxon>
        <taxon>Spironucleus</taxon>
    </lineage>
</organism>